<protein>
    <submittedName>
        <fullName evidence="2">Uncharacterized protein DUF2272</fullName>
    </submittedName>
</protein>
<sequence>MDITQQQYALHKNMDEAESKLCKQIQQYWTGLGFTFTSCVAVPWSAVFVSWCLKQAGATAEEFRFAQSHSKFVYAAIANAQQNRGVFRGRQITEYAPKLGDILHNNRGGNTFTYAYAKAHEGYESHSAIVIEVGEDNKGKYALTIGGNEGDSIRVKEIRLDKNGFVKQRTANPFISIIENLK</sequence>
<evidence type="ECO:0000259" key="1">
    <source>
        <dbReference type="Pfam" id="PF10030"/>
    </source>
</evidence>
<keyword evidence="3" id="KW-1185">Reference proteome</keyword>
<name>A0A2P8CX46_9BACT</name>
<proteinExistence type="predicted"/>
<evidence type="ECO:0000313" key="3">
    <source>
        <dbReference type="Proteomes" id="UP000240572"/>
    </source>
</evidence>
<dbReference type="Proteomes" id="UP000240572">
    <property type="component" value="Unassembled WGS sequence"/>
</dbReference>
<reference evidence="2 3" key="1">
    <citation type="submission" date="2018-03" db="EMBL/GenBank/DDBJ databases">
        <title>Genomic Encyclopedia of Type Strains, Phase III (KMG-III): the genomes of soil and plant-associated and newly described type strains.</title>
        <authorList>
            <person name="Whitman W."/>
        </authorList>
    </citation>
    <scope>NUCLEOTIDE SEQUENCE [LARGE SCALE GENOMIC DNA]</scope>
    <source>
        <strain evidence="2 3">CGMCC 1.12700</strain>
    </source>
</reference>
<evidence type="ECO:0000313" key="2">
    <source>
        <dbReference type="EMBL" id="PSK89553.1"/>
    </source>
</evidence>
<feature type="domain" description="DUF2272" evidence="1">
    <location>
        <begin position="31"/>
        <end position="169"/>
    </location>
</feature>
<dbReference type="InterPro" id="IPR019262">
    <property type="entry name" value="DUF2272"/>
</dbReference>
<accession>A0A2P8CX46</accession>
<comment type="caution">
    <text evidence="2">The sequence shown here is derived from an EMBL/GenBank/DDBJ whole genome shotgun (WGS) entry which is preliminary data.</text>
</comment>
<organism evidence="2 3">
    <name type="scientific">Taibaiella chishuiensis</name>
    <dbReference type="NCBI Taxonomy" id="1434707"/>
    <lineage>
        <taxon>Bacteria</taxon>
        <taxon>Pseudomonadati</taxon>
        <taxon>Bacteroidota</taxon>
        <taxon>Chitinophagia</taxon>
        <taxon>Chitinophagales</taxon>
        <taxon>Chitinophagaceae</taxon>
        <taxon>Taibaiella</taxon>
    </lineage>
</organism>
<gene>
    <name evidence="2" type="ORF">B0I18_111109</name>
</gene>
<dbReference type="AlphaFoldDB" id="A0A2P8CX46"/>
<dbReference type="EMBL" id="PYGD01000011">
    <property type="protein sequence ID" value="PSK89553.1"/>
    <property type="molecule type" value="Genomic_DNA"/>
</dbReference>
<dbReference type="Pfam" id="PF10030">
    <property type="entry name" value="DUF2272"/>
    <property type="match status" value="1"/>
</dbReference>